<name>A0AAD6XIH0_9AGAR</name>
<keyword evidence="3" id="KW-1185">Reference proteome</keyword>
<feature type="region of interest" description="Disordered" evidence="1">
    <location>
        <begin position="1"/>
        <end position="96"/>
    </location>
</feature>
<dbReference type="Proteomes" id="UP001222325">
    <property type="component" value="Unassembled WGS sequence"/>
</dbReference>
<dbReference type="AlphaFoldDB" id="A0AAD6XIH0"/>
<evidence type="ECO:0000313" key="2">
    <source>
        <dbReference type="EMBL" id="KAJ7071886.1"/>
    </source>
</evidence>
<proteinExistence type="predicted"/>
<accession>A0AAD6XIH0</accession>
<reference evidence="2" key="1">
    <citation type="submission" date="2023-03" db="EMBL/GenBank/DDBJ databases">
        <title>Massive genome expansion in bonnet fungi (Mycena s.s.) driven by repeated elements and novel gene families across ecological guilds.</title>
        <authorList>
            <consortium name="Lawrence Berkeley National Laboratory"/>
            <person name="Harder C.B."/>
            <person name="Miyauchi S."/>
            <person name="Viragh M."/>
            <person name="Kuo A."/>
            <person name="Thoen E."/>
            <person name="Andreopoulos B."/>
            <person name="Lu D."/>
            <person name="Skrede I."/>
            <person name="Drula E."/>
            <person name="Henrissat B."/>
            <person name="Morin E."/>
            <person name="Kohler A."/>
            <person name="Barry K."/>
            <person name="LaButti K."/>
            <person name="Morin E."/>
            <person name="Salamov A."/>
            <person name="Lipzen A."/>
            <person name="Mereny Z."/>
            <person name="Hegedus B."/>
            <person name="Baldrian P."/>
            <person name="Stursova M."/>
            <person name="Weitz H."/>
            <person name="Taylor A."/>
            <person name="Grigoriev I.V."/>
            <person name="Nagy L.G."/>
            <person name="Martin F."/>
            <person name="Kauserud H."/>
        </authorList>
    </citation>
    <scope>NUCLEOTIDE SEQUENCE</scope>
    <source>
        <strain evidence="2">CBHHK173m</strain>
    </source>
</reference>
<organism evidence="2 3">
    <name type="scientific">Mycena belliarum</name>
    <dbReference type="NCBI Taxonomy" id="1033014"/>
    <lineage>
        <taxon>Eukaryota</taxon>
        <taxon>Fungi</taxon>
        <taxon>Dikarya</taxon>
        <taxon>Basidiomycota</taxon>
        <taxon>Agaricomycotina</taxon>
        <taxon>Agaricomycetes</taxon>
        <taxon>Agaricomycetidae</taxon>
        <taxon>Agaricales</taxon>
        <taxon>Marasmiineae</taxon>
        <taxon>Mycenaceae</taxon>
        <taxon>Mycena</taxon>
    </lineage>
</organism>
<evidence type="ECO:0000256" key="1">
    <source>
        <dbReference type="SAM" id="MobiDB-lite"/>
    </source>
</evidence>
<sequence>MGTAPPALTPTAGIPRGGGLSLPQAGLQHPLTRSARQPLPDLGRSSTPSAPPLPYTGPPAPNQRPRYAGRPLPDLSLPPAGSGYTNTSFPQATMVPIDPQYHSAPFMEWAVRAPQPPPTYQPPAPTNQAFDFHVAADQDYFNHVAGDSGMEYSQTPLLDPRFTGGFADAYNHRRGRS</sequence>
<dbReference type="EMBL" id="JARJCN010000121">
    <property type="protein sequence ID" value="KAJ7071886.1"/>
    <property type="molecule type" value="Genomic_DNA"/>
</dbReference>
<comment type="caution">
    <text evidence="2">The sequence shown here is derived from an EMBL/GenBank/DDBJ whole genome shotgun (WGS) entry which is preliminary data.</text>
</comment>
<gene>
    <name evidence="2" type="ORF">B0H15DRAFT_806931</name>
</gene>
<evidence type="ECO:0000313" key="3">
    <source>
        <dbReference type="Proteomes" id="UP001222325"/>
    </source>
</evidence>
<protein>
    <submittedName>
        <fullName evidence="2">Uncharacterized protein</fullName>
    </submittedName>
</protein>
<feature type="compositionally biased region" description="Pro residues" evidence="1">
    <location>
        <begin position="49"/>
        <end position="62"/>
    </location>
</feature>